<reference evidence="3" key="1">
    <citation type="journal article" date="2019" name="Int. J. Syst. Evol. Microbiol.">
        <title>The Global Catalogue of Microorganisms (GCM) 10K type strain sequencing project: providing services to taxonomists for standard genome sequencing and annotation.</title>
        <authorList>
            <consortium name="The Broad Institute Genomics Platform"/>
            <consortium name="The Broad Institute Genome Sequencing Center for Infectious Disease"/>
            <person name="Wu L."/>
            <person name="Ma J."/>
        </authorList>
    </citation>
    <scope>NUCLEOTIDE SEQUENCE [LARGE SCALE GENOMIC DNA]</scope>
    <source>
        <strain evidence="3">CCUG 60524</strain>
    </source>
</reference>
<keyword evidence="1" id="KW-1133">Transmembrane helix</keyword>
<gene>
    <name evidence="2" type="ORF">ACFQ2S_08105</name>
</gene>
<feature type="transmembrane region" description="Helical" evidence="1">
    <location>
        <begin position="20"/>
        <end position="39"/>
    </location>
</feature>
<protein>
    <submittedName>
        <fullName evidence="2">Uncharacterized protein</fullName>
    </submittedName>
</protein>
<evidence type="ECO:0000313" key="3">
    <source>
        <dbReference type="Proteomes" id="UP001597108"/>
    </source>
</evidence>
<organism evidence="2 3">
    <name type="scientific">Tropicimonas aquimaris</name>
    <dbReference type="NCBI Taxonomy" id="914152"/>
    <lineage>
        <taxon>Bacteria</taxon>
        <taxon>Pseudomonadati</taxon>
        <taxon>Pseudomonadota</taxon>
        <taxon>Alphaproteobacteria</taxon>
        <taxon>Rhodobacterales</taxon>
        <taxon>Roseobacteraceae</taxon>
        <taxon>Tropicimonas</taxon>
    </lineage>
</organism>
<accession>A0ABW3INR2</accession>
<evidence type="ECO:0000256" key="1">
    <source>
        <dbReference type="SAM" id="Phobius"/>
    </source>
</evidence>
<comment type="caution">
    <text evidence="2">The sequence shown here is derived from an EMBL/GenBank/DDBJ whole genome shotgun (WGS) entry which is preliminary data.</text>
</comment>
<sequence>MNDDMPEILATITPSTPRRVVGIIILCTFGSLLVYVGVTRPPEDLLLQLFMLVVGGGGLALSEAMRRATANRIELTETELRDSRGEVLARIDQIVAVDRGTFAIKPSNGFLLRLSDSGGGNRWAPGLWWRLGRRVGVGGITSASEAKVTSEIITALVARHHFEKNAPSE</sequence>
<keyword evidence="1" id="KW-0472">Membrane</keyword>
<evidence type="ECO:0000313" key="2">
    <source>
        <dbReference type="EMBL" id="MFD0979614.1"/>
    </source>
</evidence>
<dbReference type="Proteomes" id="UP001597108">
    <property type="component" value="Unassembled WGS sequence"/>
</dbReference>
<name>A0ABW3INR2_9RHOB</name>
<proteinExistence type="predicted"/>
<dbReference type="EMBL" id="JBHTJT010000008">
    <property type="protein sequence ID" value="MFD0979614.1"/>
    <property type="molecule type" value="Genomic_DNA"/>
</dbReference>
<keyword evidence="1" id="KW-0812">Transmembrane</keyword>
<feature type="transmembrane region" description="Helical" evidence="1">
    <location>
        <begin position="45"/>
        <end position="62"/>
    </location>
</feature>
<dbReference type="RefSeq" id="WP_386073941.1">
    <property type="nucleotide sequence ID" value="NZ_JBHTJT010000008.1"/>
</dbReference>
<keyword evidence="3" id="KW-1185">Reference proteome</keyword>